<evidence type="ECO:0000256" key="1">
    <source>
        <dbReference type="ARBA" id="ARBA00004613"/>
    </source>
</evidence>
<protein>
    <recommendedName>
        <fullName evidence="7">Hint domain-containing protein</fullName>
    </recommendedName>
</protein>
<sequence length="857" mass="96420">MIILVSITVIFINTYVLSQRNFSLVSDNVLDRNFRKGEQIYNRNQTKLFFPQPLVQRSLLPDLGCEIDDKCSDDTIPYKAISGEGTDKYPIICFNNKLLIHKTLKDTKIGRGLNVAVVDSKTYDVKFIENFDTYLEETFFLRFLRLKLNDGDIAIIASHDEMTYGLKDASLTLLENYGSQTIKGVKYRDSYVMIGQKGLARGKAIEMHQSKGRSDFGSAAQISGCAKFPLGQITPLSFPTLEVNKEGKIAVGTTIKNCGLTATCKENEFAAHVYTGKDNNDEPKICVDGKYVIAKGINDAGRGLNVVVVSNGKEVIRTGHFDTWKDDSTNLEIFLENLEDNVIIIVVSFDEASLKLSQHSKTLFFDLGSATIQNLKYRDVWVFVGQKGIQGFSPYEEISYAGFGSTYAPLIDKRMCVPQAYIYNTNTSQLARTKKVSRNGSTIYQTSGFADNFEPEQQWHEPFQNILVLDSLDCPQSLAHYAYDNATLRVFDSWGKKLYSGIPNGWEWLRMDGNGCEWMGMDANGWEWLRMDGNGCEWMGMDANGWEWMRMDGNGWEWLRMDANGYSTVHLMKKFRHGCFLSDTLISLSNGTKKSIGEIQVGDSLLAFRSFGEIVTTSVEEVFVHDVDEYIELNVGQNVLCVTQEHPFFIGNGNFCALKKLHINDCIYSLVDGCLQTKSIISKKTIVTPATRVYNLRTADPHTYFANGVAVHNKLGLYYVDASDTAGLTCHEWDSDGPDSDSTNSGLSVEALCTNSHCEVYQKTVIINIGYGQFDLVGSTNAYVSKCPRCGHHAEPKTCAFNNCKWRWWGIQQPRDGMPPKRLSADWKVAGNAYHRFKKDGNGLSRWRKLFFEAQKN</sequence>
<dbReference type="InterPro" id="IPR003587">
    <property type="entry name" value="Hint_dom_N"/>
</dbReference>
<feature type="signal peptide" evidence="6">
    <location>
        <begin position="1"/>
        <end position="18"/>
    </location>
</feature>
<dbReference type="GO" id="GO:0016539">
    <property type="term" value="P:intein-mediated protein splicing"/>
    <property type="evidence" value="ECO:0007669"/>
    <property type="project" value="InterPro"/>
</dbReference>
<gene>
    <name evidence="8" type="ORF">UXM345_LOCUS16568</name>
</gene>
<evidence type="ECO:0000313" key="9">
    <source>
        <dbReference type="Proteomes" id="UP000663842"/>
    </source>
</evidence>
<dbReference type="AlphaFoldDB" id="A0A819P1T2"/>
<dbReference type="PROSITE" id="PS50818">
    <property type="entry name" value="INTEIN_C_TER"/>
    <property type="match status" value="1"/>
</dbReference>
<dbReference type="NCBIfam" id="TIGR01443">
    <property type="entry name" value="intein_Cterm"/>
    <property type="match status" value="1"/>
</dbReference>
<name>A0A819P1T2_9BILA</name>
<dbReference type="SUPFAM" id="SSF51294">
    <property type="entry name" value="Hedgehog/intein (Hint) domain"/>
    <property type="match status" value="1"/>
</dbReference>
<dbReference type="InterPro" id="IPR039477">
    <property type="entry name" value="ILEI/PANDER_dom"/>
</dbReference>
<evidence type="ECO:0000256" key="4">
    <source>
        <dbReference type="ARBA" id="ARBA00022729"/>
    </source>
</evidence>
<dbReference type="InterPro" id="IPR030934">
    <property type="entry name" value="Intein_C"/>
</dbReference>
<evidence type="ECO:0000259" key="7">
    <source>
        <dbReference type="SMART" id="SM00306"/>
    </source>
</evidence>
<dbReference type="PANTHER" id="PTHR14592">
    <property type="entry name" value="UNCHARACTERIZED FAM3"/>
    <property type="match status" value="1"/>
</dbReference>
<proteinExistence type="inferred from homology"/>
<comment type="subcellular location">
    <subcellularLocation>
        <location evidence="1">Secreted</location>
    </subcellularLocation>
</comment>
<dbReference type="EMBL" id="CAJOBF010002068">
    <property type="protein sequence ID" value="CAF4007627.1"/>
    <property type="molecule type" value="Genomic_DNA"/>
</dbReference>
<comment type="similarity">
    <text evidence="2">Belongs to the FAM3 family.</text>
</comment>
<keyword evidence="5" id="KW-1015">Disulfide bond</keyword>
<dbReference type="InterPro" id="IPR036844">
    <property type="entry name" value="Hint_dom_sf"/>
</dbReference>
<accession>A0A819P1T2</accession>
<comment type="caution">
    <text evidence="8">The sequence shown here is derived from an EMBL/GenBank/DDBJ whole genome shotgun (WGS) entry which is preliminary data.</text>
</comment>
<dbReference type="SMART" id="SM00306">
    <property type="entry name" value="HintN"/>
    <property type="match status" value="1"/>
</dbReference>
<dbReference type="PROSITE" id="PS50817">
    <property type="entry name" value="INTEIN_N_TER"/>
    <property type="match status" value="1"/>
</dbReference>
<feature type="domain" description="Hint" evidence="7">
    <location>
        <begin position="577"/>
        <end position="671"/>
    </location>
</feature>
<dbReference type="Pfam" id="PF07591">
    <property type="entry name" value="PT-HINT"/>
    <property type="match status" value="1"/>
</dbReference>
<dbReference type="Pfam" id="PF15711">
    <property type="entry name" value="ILEI"/>
    <property type="match status" value="2"/>
</dbReference>
<dbReference type="InterPro" id="IPR039220">
    <property type="entry name" value="FAM3"/>
</dbReference>
<dbReference type="CDD" id="cd00081">
    <property type="entry name" value="Hint"/>
    <property type="match status" value="1"/>
</dbReference>
<feature type="chain" id="PRO_5032502542" description="Hint domain-containing protein" evidence="6">
    <location>
        <begin position="19"/>
        <end position="857"/>
    </location>
</feature>
<dbReference type="PROSITE" id="PS52031">
    <property type="entry name" value="GG_LECTIN"/>
    <property type="match status" value="2"/>
</dbReference>
<evidence type="ECO:0000256" key="6">
    <source>
        <dbReference type="SAM" id="SignalP"/>
    </source>
</evidence>
<evidence type="ECO:0000313" key="8">
    <source>
        <dbReference type="EMBL" id="CAF4007627.1"/>
    </source>
</evidence>
<dbReference type="GO" id="GO:0005576">
    <property type="term" value="C:extracellular region"/>
    <property type="evidence" value="ECO:0007669"/>
    <property type="project" value="UniProtKB-SubCell"/>
</dbReference>
<evidence type="ECO:0000256" key="3">
    <source>
        <dbReference type="ARBA" id="ARBA00022525"/>
    </source>
</evidence>
<organism evidence="8 9">
    <name type="scientific">Rotaria magnacalcarata</name>
    <dbReference type="NCBI Taxonomy" id="392030"/>
    <lineage>
        <taxon>Eukaryota</taxon>
        <taxon>Metazoa</taxon>
        <taxon>Spiralia</taxon>
        <taxon>Gnathifera</taxon>
        <taxon>Rotifera</taxon>
        <taxon>Eurotatoria</taxon>
        <taxon>Bdelloidea</taxon>
        <taxon>Philodinida</taxon>
        <taxon>Philodinidae</taxon>
        <taxon>Rotaria</taxon>
    </lineage>
</organism>
<dbReference type="Proteomes" id="UP000663842">
    <property type="component" value="Unassembled WGS sequence"/>
</dbReference>
<keyword evidence="4 6" id="KW-0732">Signal</keyword>
<evidence type="ECO:0000256" key="5">
    <source>
        <dbReference type="ARBA" id="ARBA00023157"/>
    </source>
</evidence>
<reference evidence="8" key="1">
    <citation type="submission" date="2021-02" db="EMBL/GenBank/DDBJ databases">
        <authorList>
            <person name="Nowell W R."/>
        </authorList>
    </citation>
    <scope>NUCLEOTIDE SEQUENCE</scope>
</reference>
<dbReference type="InterPro" id="IPR006141">
    <property type="entry name" value="Intein_N"/>
</dbReference>
<evidence type="ECO:0000256" key="2">
    <source>
        <dbReference type="ARBA" id="ARBA00010905"/>
    </source>
</evidence>
<dbReference type="Gene3D" id="2.170.16.10">
    <property type="entry name" value="Hedgehog/Intein (Hint) domain"/>
    <property type="match status" value="1"/>
</dbReference>
<keyword evidence="3" id="KW-0964">Secreted</keyword>